<feature type="transmembrane region" description="Helical" evidence="1">
    <location>
        <begin position="20"/>
        <end position="44"/>
    </location>
</feature>
<dbReference type="EMBL" id="CAFBOS010000290">
    <property type="protein sequence ID" value="CAB5025351.1"/>
    <property type="molecule type" value="Genomic_DNA"/>
</dbReference>
<name>A0A6J7R9L2_9ZZZZ</name>
<keyword evidence="1" id="KW-1133">Transmembrane helix</keyword>
<protein>
    <submittedName>
        <fullName evidence="3">Unannotated protein</fullName>
    </submittedName>
</protein>
<evidence type="ECO:0000256" key="1">
    <source>
        <dbReference type="SAM" id="Phobius"/>
    </source>
</evidence>
<feature type="transmembrane region" description="Helical" evidence="1">
    <location>
        <begin position="217"/>
        <end position="236"/>
    </location>
</feature>
<evidence type="ECO:0000259" key="2">
    <source>
        <dbReference type="Pfam" id="PF06181"/>
    </source>
</evidence>
<feature type="transmembrane region" description="Helical" evidence="1">
    <location>
        <begin position="65"/>
        <end position="85"/>
    </location>
</feature>
<proteinExistence type="predicted"/>
<feature type="transmembrane region" description="Helical" evidence="1">
    <location>
        <begin position="148"/>
        <end position="165"/>
    </location>
</feature>
<evidence type="ECO:0000313" key="3">
    <source>
        <dbReference type="EMBL" id="CAB5025351.1"/>
    </source>
</evidence>
<organism evidence="3">
    <name type="scientific">freshwater metagenome</name>
    <dbReference type="NCBI Taxonomy" id="449393"/>
    <lineage>
        <taxon>unclassified sequences</taxon>
        <taxon>metagenomes</taxon>
        <taxon>ecological metagenomes</taxon>
    </lineage>
</organism>
<sequence length="238" mass="26192">MEILKNWGDAGGGLYFLGKYAHVLAGVAWIGLLYFFNFVQVPAYAELSAGARTEAFDKVTWRALWWFRMAAAATFATGALMWGLAGSDFKGTALLSIAWGSILGTTMFLNVWGVIWVNQKINITSMRTEGKPNPDAAKKAARASRANALFSIPMLFFMLFTSHYAGRYADPSGGKLAAVWILFLVSWAFVEASALGFIGGLDSWFNKLVFDTHKNTIIAGAVYWFVLLILCWEIIIGS</sequence>
<accession>A0A6J7R9L2</accession>
<reference evidence="3" key="1">
    <citation type="submission" date="2020-05" db="EMBL/GenBank/DDBJ databases">
        <authorList>
            <person name="Chiriac C."/>
            <person name="Salcher M."/>
            <person name="Ghai R."/>
            <person name="Kavagutti S V."/>
        </authorList>
    </citation>
    <scope>NUCLEOTIDE SEQUENCE</scope>
</reference>
<gene>
    <name evidence="3" type="ORF">UFOPK3967_03015</name>
</gene>
<dbReference type="InterPro" id="IPR010389">
    <property type="entry name" value="Urate_ox_N"/>
</dbReference>
<feature type="transmembrane region" description="Helical" evidence="1">
    <location>
        <begin position="97"/>
        <end position="117"/>
    </location>
</feature>
<dbReference type="AlphaFoldDB" id="A0A6J7R9L2"/>
<keyword evidence="1" id="KW-0472">Membrane</keyword>
<keyword evidence="1" id="KW-0812">Transmembrane</keyword>
<dbReference type="Pfam" id="PF06181">
    <property type="entry name" value="Urate_ox_N"/>
    <property type="match status" value="1"/>
</dbReference>
<feature type="domain" description="Urate oxidase N-terminal" evidence="2">
    <location>
        <begin position="79"/>
        <end position="173"/>
    </location>
</feature>
<feature type="transmembrane region" description="Helical" evidence="1">
    <location>
        <begin position="177"/>
        <end position="205"/>
    </location>
</feature>